<proteinExistence type="predicted"/>
<name>A0AAW0QBD8_9PEZI</name>
<accession>A0AAW0QBD8</accession>
<evidence type="ECO:0000313" key="2">
    <source>
        <dbReference type="EMBL" id="KAK8097337.1"/>
    </source>
</evidence>
<protein>
    <recommendedName>
        <fullName evidence="4">AT hook motif-containing protein</fullName>
    </recommendedName>
</protein>
<dbReference type="EMBL" id="JAQQWP010000010">
    <property type="protein sequence ID" value="KAK8097337.1"/>
    <property type="molecule type" value="Genomic_DNA"/>
</dbReference>
<feature type="compositionally biased region" description="Basic and acidic residues" evidence="1">
    <location>
        <begin position="1"/>
        <end position="11"/>
    </location>
</feature>
<gene>
    <name evidence="2" type="ORF">PG999_013281</name>
</gene>
<evidence type="ECO:0000256" key="1">
    <source>
        <dbReference type="SAM" id="MobiDB-lite"/>
    </source>
</evidence>
<evidence type="ECO:0000313" key="3">
    <source>
        <dbReference type="Proteomes" id="UP001392437"/>
    </source>
</evidence>
<reference evidence="2 3" key="1">
    <citation type="submission" date="2023-01" db="EMBL/GenBank/DDBJ databases">
        <title>Analysis of 21 Apiospora genomes using comparative genomics revels a genus with tremendous synthesis potential of carbohydrate active enzymes and secondary metabolites.</title>
        <authorList>
            <person name="Sorensen T."/>
        </authorList>
    </citation>
    <scope>NUCLEOTIDE SEQUENCE [LARGE SCALE GENOMIC DNA]</scope>
    <source>
        <strain evidence="2 3">CBS 117206</strain>
    </source>
</reference>
<comment type="caution">
    <text evidence="2">The sequence shown here is derived from an EMBL/GenBank/DDBJ whole genome shotgun (WGS) entry which is preliminary data.</text>
</comment>
<organism evidence="2 3">
    <name type="scientific">Apiospora kogelbergensis</name>
    <dbReference type="NCBI Taxonomy" id="1337665"/>
    <lineage>
        <taxon>Eukaryota</taxon>
        <taxon>Fungi</taxon>
        <taxon>Dikarya</taxon>
        <taxon>Ascomycota</taxon>
        <taxon>Pezizomycotina</taxon>
        <taxon>Sordariomycetes</taxon>
        <taxon>Xylariomycetidae</taxon>
        <taxon>Amphisphaeriales</taxon>
        <taxon>Apiosporaceae</taxon>
        <taxon>Apiospora</taxon>
    </lineage>
</organism>
<feature type="compositionally biased region" description="Basic residues" evidence="1">
    <location>
        <begin position="115"/>
        <end position="127"/>
    </location>
</feature>
<sequence length="149" mass="16921">MPARLDSDKADTNFNAPHMTRHQLQVLKKEKERKERELDRARAKKPRPFRRLEDDLDDELAGSAPSGTYTVPERKKKRKRKGALDAASSEPDIPSIAHATPHKQSTAREASKPAPLKRRTSSTRGRKQPQEESDEEPINLITSDIPPRK</sequence>
<feature type="region of interest" description="Disordered" evidence="1">
    <location>
        <begin position="1"/>
        <end position="149"/>
    </location>
</feature>
<feature type="compositionally biased region" description="Basic and acidic residues" evidence="1">
    <location>
        <begin position="27"/>
        <end position="41"/>
    </location>
</feature>
<dbReference type="AlphaFoldDB" id="A0AAW0QBD8"/>
<evidence type="ECO:0008006" key="4">
    <source>
        <dbReference type="Google" id="ProtNLM"/>
    </source>
</evidence>
<dbReference type="Proteomes" id="UP001392437">
    <property type="component" value="Unassembled WGS sequence"/>
</dbReference>
<keyword evidence="3" id="KW-1185">Reference proteome</keyword>